<dbReference type="Proteomes" id="UP000076154">
    <property type="component" value="Unassembled WGS sequence"/>
</dbReference>
<comment type="caution">
    <text evidence="1">The sequence shown here is derived from an EMBL/GenBank/DDBJ whole genome shotgun (WGS) entry which is preliminary data.</text>
</comment>
<evidence type="ECO:0000313" key="2">
    <source>
        <dbReference type="Proteomes" id="UP000076154"/>
    </source>
</evidence>
<keyword evidence="2" id="KW-1185">Reference proteome</keyword>
<reference evidence="1" key="1">
    <citation type="submission" date="2018-04" db="EMBL/GenBank/DDBJ databases">
        <title>Whole genome sequencing of Hypsizygus marmoreus.</title>
        <authorList>
            <person name="Choi I.-G."/>
            <person name="Min B."/>
            <person name="Kim J.-G."/>
            <person name="Kim S."/>
            <person name="Oh Y.-L."/>
            <person name="Kong W.-S."/>
            <person name="Park H."/>
            <person name="Jeong J."/>
            <person name="Song E.-S."/>
        </authorList>
    </citation>
    <scope>NUCLEOTIDE SEQUENCE [LARGE SCALE GENOMIC DNA]</scope>
    <source>
        <strain evidence="1">51987-8</strain>
    </source>
</reference>
<evidence type="ECO:0000313" key="1">
    <source>
        <dbReference type="EMBL" id="RDB20764.1"/>
    </source>
</evidence>
<dbReference type="AlphaFoldDB" id="A0A369JMZ1"/>
<dbReference type="EMBL" id="LUEZ02000058">
    <property type="protein sequence ID" value="RDB20764.1"/>
    <property type="molecule type" value="Genomic_DNA"/>
</dbReference>
<accession>A0A369JMZ1</accession>
<sequence>MSDDASLFTLDETCEYGLSRYSISISLRLSDSILDILVPRHSRLALVLLPSRSWSSLSLRIMRIAQGLLGGRFFFGNRIMLGIQNCVEFPNTVRAFSRYGYFPLVHQELMKGWLLVIPHKTLLASGCCDMGAAG</sequence>
<name>A0A369JMZ1_HYPMA</name>
<dbReference type="InParanoid" id="A0A369JMZ1"/>
<protein>
    <submittedName>
        <fullName evidence="1">Uncharacterized protein</fullName>
    </submittedName>
</protein>
<organism evidence="1 2">
    <name type="scientific">Hypsizygus marmoreus</name>
    <name type="common">White beech mushroom</name>
    <name type="synonym">Agaricus marmoreus</name>
    <dbReference type="NCBI Taxonomy" id="39966"/>
    <lineage>
        <taxon>Eukaryota</taxon>
        <taxon>Fungi</taxon>
        <taxon>Dikarya</taxon>
        <taxon>Basidiomycota</taxon>
        <taxon>Agaricomycotina</taxon>
        <taxon>Agaricomycetes</taxon>
        <taxon>Agaricomycetidae</taxon>
        <taxon>Agaricales</taxon>
        <taxon>Tricholomatineae</taxon>
        <taxon>Lyophyllaceae</taxon>
        <taxon>Hypsizygus</taxon>
    </lineage>
</organism>
<proteinExistence type="predicted"/>
<gene>
    <name evidence="1" type="ORF">Hypma_012089</name>
</gene>